<keyword evidence="1" id="KW-0812">Transmembrane</keyword>
<feature type="non-terminal residue" evidence="2">
    <location>
        <position position="74"/>
    </location>
</feature>
<accession>A0A0F9G2T3</accession>
<feature type="transmembrane region" description="Helical" evidence="1">
    <location>
        <begin position="12"/>
        <end position="29"/>
    </location>
</feature>
<evidence type="ECO:0000256" key="1">
    <source>
        <dbReference type="SAM" id="Phobius"/>
    </source>
</evidence>
<proteinExistence type="predicted"/>
<keyword evidence="1" id="KW-0472">Membrane</keyword>
<name>A0A0F9G2T3_9ZZZZ</name>
<sequence length="74" mass="8966">MKIINKLKENLYLIIPALCVFFWALYYFIKIGSFLYYDRYWDFGIYNYAGKRIFTGPSKLYDTSNFYYLPNVAI</sequence>
<gene>
    <name evidence="2" type="ORF">LCGC14_1879260</name>
</gene>
<reference evidence="2" key="1">
    <citation type="journal article" date="2015" name="Nature">
        <title>Complex archaea that bridge the gap between prokaryotes and eukaryotes.</title>
        <authorList>
            <person name="Spang A."/>
            <person name="Saw J.H."/>
            <person name="Jorgensen S.L."/>
            <person name="Zaremba-Niedzwiedzka K."/>
            <person name="Martijn J."/>
            <person name="Lind A.E."/>
            <person name="van Eijk R."/>
            <person name="Schleper C."/>
            <person name="Guy L."/>
            <person name="Ettema T.J."/>
        </authorList>
    </citation>
    <scope>NUCLEOTIDE SEQUENCE</scope>
</reference>
<protein>
    <submittedName>
        <fullName evidence="2">Uncharacterized protein</fullName>
    </submittedName>
</protein>
<evidence type="ECO:0000313" key="2">
    <source>
        <dbReference type="EMBL" id="KKL92983.1"/>
    </source>
</evidence>
<organism evidence="2">
    <name type="scientific">marine sediment metagenome</name>
    <dbReference type="NCBI Taxonomy" id="412755"/>
    <lineage>
        <taxon>unclassified sequences</taxon>
        <taxon>metagenomes</taxon>
        <taxon>ecological metagenomes</taxon>
    </lineage>
</organism>
<keyword evidence="1" id="KW-1133">Transmembrane helix</keyword>
<dbReference type="AlphaFoldDB" id="A0A0F9G2T3"/>
<comment type="caution">
    <text evidence="2">The sequence shown here is derived from an EMBL/GenBank/DDBJ whole genome shotgun (WGS) entry which is preliminary data.</text>
</comment>
<dbReference type="EMBL" id="LAZR01019317">
    <property type="protein sequence ID" value="KKL92983.1"/>
    <property type="molecule type" value="Genomic_DNA"/>
</dbReference>